<keyword evidence="8 12" id="KW-0798">TonB box</keyword>
<keyword evidence="3 12" id="KW-1134">Transmembrane beta strand</keyword>
<dbReference type="GO" id="GO:0006811">
    <property type="term" value="P:monoatomic ion transport"/>
    <property type="evidence" value="ECO:0007669"/>
    <property type="project" value="UniProtKB-KW"/>
</dbReference>
<feature type="binding site" evidence="12">
    <location>
        <position position="249"/>
    </location>
    <ligand>
        <name>cyanocob(III)alamin</name>
        <dbReference type="ChEBI" id="CHEBI:17439"/>
    </ligand>
</feature>
<keyword evidence="18" id="KW-1185">Reference proteome</keyword>
<feature type="binding site" evidence="12">
    <location>
        <position position="518"/>
    </location>
    <ligand>
        <name>cyanocob(III)alamin</name>
        <dbReference type="ChEBI" id="CHEBI:17439"/>
    </ligand>
</feature>
<keyword evidence="11 12" id="KW-0998">Cell outer membrane</keyword>
<comment type="function">
    <text evidence="12">Involved in the active translocation of vitamin B12 (cyanocobalamin) across the outer membrane to the periplasmic space. It derives its energy for transport by interacting with the trans-periplasmic membrane protein TonB.</text>
</comment>
<comment type="caution">
    <text evidence="12">Lacks conserved residue(s) required for the propagation of feature annotation.</text>
</comment>
<dbReference type="PROSITE" id="PS01156">
    <property type="entry name" value="TONB_DEPENDENT_REC_2"/>
    <property type="match status" value="1"/>
</dbReference>
<evidence type="ECO:0000313" key="18">
    <source>
        <dbReference type="Proteomes" id="UP000249005"/>
    </source>
</evidence>
<feature type="chain" id="PRO_5016185528" description="Vitamin B12 transporter BtuB" evidence="12">
    <location>
        <begin position="22"/>
        <end position="615"/>
    </location>
</feature>
<dbReference type="AlphaFoldDB" id="A0A2X4UVV3"/>
<feature type="binding site" evidence="12">
    <location>
        <position position="213"/>
    </location>
    <ligand>
        <name>Ca(2+)</name>
        <dbReference type="ChEBI" id="CHEBI:29108"/>
        <label>1</label>
    </ligand>
</feature>
<sequence precursor="true">MSIKKRMLLASLPALAFSAWADDDAQTMVVTANRFPQPVSTVLAPVDVINRDQIDLWQSKSLTDVLRRLPGVDIAQNGGRGQAASLYVRGTESRHVLVLVDGIRLPISGIMGAADFNQVPISLVQRIEFIRGPRSAVYGSEAIGGVINIITTRDKDGGQIETGVGSNHYQLYDGSIRHTFGEKTTITAAGAFEDSRGFNIQPASSYAPDSDRDGFRSKSLWAGIDQQFSSQFSGFLRAYGYGNNSEYDGSYGDERQLYSRNYDLGLRFLEGGFSSQLIASYQRYKDYNYDSIKGRYKDGTTLDDMTQRNVQWGNSYHFDNTVLSGGVDWRQEKLESSDNYTSDRYKRDNTGFYLTGQQGIGQFLFEGAVRTDDNEEYGWHETWQAAAAWEFIPAYRLTLSYGTGFLAPTLGQQYGSDRFYISSNKDLKPEESRQWEIGLEGDTGPLNWRLAAYRNKITNLIGYESDPVTWEGRYYNIESATIRGIEWNGSFNTGPVEHKITLEYLDPRRDKDDEVLARRSKQKAKYQLDWNMFGLDMDVSYQYYGKRYDNNTSAYASQQKRLSSYSTVDVSVAYPVTEQFTVRGRVANLFDKEYETASNYETAGREYYLTASYTF</sequence>
<dbReference type="CDD" id="cd01347">
    <property type="entry name" value="ligand_gated_channel"/>
    <property type="match status" value="1"/>
</dbReference>
<dbReference type="GO" id="GO:0046930">
    <property type="term" value="C:pore complex"/>
    <property type="evidence" value="ECO:0007669"/>
    <property type="project" value="UniProtKB-KW"/>
</dbReference>
<dbReference type="RefSeq" id="WP_111742133.1">
    <property type="nucleotide sequence ID" value="NZ_LR698987.1"/>
</dbReference>
<dbReference type="PANTHER" id="PTHR30069:SF53">
    <property type="entry name" value="COLICIN I RECEPTOR-RELATED"/>
    <property type="match status" value="1"/>
</dbReference>
<dbReference type="OrthoDB" id="9764669at2"/>
<evidence type="ECO:0000256" key="4">
    <source>
        <dbReference type="ARBA" id="ARBA00022692"/>
    </source>
</evidence>
<evidence type="ECO:0000259" key="15">
    <source>
        <dbReference type="Pfam" id="PF00593"/>
    </source>
</evidence>
<dbReference type="GO" id="GO:0009279">
    <property type="term" value="C:cell outer membrane"/>
    <property type="evidence" value="ECO:0007669"/>
    <property type="project" value="UniProtKB-SubCell"/>
</dbReference>
<keyword evidence="10 12" id="KW-0472">Membrane</keyword>
<evidence type="ECO:0000256" key="6">
    <source>
        <dbReference type="ARBA" id="ARBA00022837"/>
    </source>
</evidence>
<dbReference type="PROSITE" id="PS52016">
    <property type="entry name" value="TONB_DEPENDENT_REC_3"/>
    <property type="match status" value="1"/>
</dbReference>
<gene>
    <name evidence="12 17" type="primary">btuB</name>
    <name evidence="17" type="ORF">NCTC12151_03366</name>
</gene>
<dbReference type="InterPro" id="IPR039426">
    <property type="entry name" value="TonB-dep_rcpt-like"/>
</dbReference>
<evidence type="ECO:0000259" key="16">
    <source>
        <dbReference type="Pfam" id="PF07715"/>
    </source>
</evidence>
<name>A0A2X4UVV3_9GAMM</name>
<feature type="binding site" evidence="12">
    <location>
        <position position="247"/>
    </location>
    <ligand>
        <name>Ca(2+)</name>
        <dbReference type="ChEBI" id="CHEBI:29108"/>
        <label>2</label>
    </ligand>
</feature>
<feature type="domain" description="TonB-dependent receptor plug" evidence="16">
    <location>
        <begin position="40"/>
        <end position="146"/>
    </location>
</feature>
<dbReference type="Pfam" id="PF00593">
    <property type="entry name" value="TonB_dep_Rec_b-barrel"/>
    <property type="match status" value="1"/>
</dbReference>
<evidence type="ECO:0000256" key="9">
    <source>
        <dbReference type="ARBA" id="ARBA00023114"/>
    </source>
</evidence>
<dbReference type="InterPro" id="IPR010101">
    <property type="entry name" value="B12_transptr_BtuB"/>
</dbReference>
<comment type="subcellular location">
    <subcellularLocation>
        <location evidence="1 12 13">Cell outer membrane</location>
        <topology evidence="1 12 13">Multi-pass membrane protein</topology>
    </subcellularLocation>
</comment>
<evidence type="ECO:0000256" key="10">
    <source>
        <dbReference type="ARBA" id="ARBA00023136"/>
    </source>
</evidence>
<keyword evidence="5 12" id="KW-0732">Signal</keyword>
<evidence type="ECO:0000256" key="5">
    <source>
        <dbReference type="ARBA" id="ARBA00022729"/>
    </source>
</evidence>
<evidence type="ECO:0000256" key="2">
    <source>
        <dbReference type="ARBA" id="ARBA00022448"/>
    </source>
</evidence>
<evidence type="ECO:0000256" key="11">
    <source>
        <dbReference type="ARBA" id="ARBA00023237"/>
    </source>
</evidence>
<keyword evidence="12" id="KW-0479">Metal-binding</keyword>
<reference evidence="17 18" key="1">
    <citation type="submission" date="2018-06" db="EMBL/GenBank/DDBJ databases">
        <authorList>
            <consortium name="Pathogen Informatics"/>
            <person name="Doyle S."/>
        </authorList>
    </citation>
    <scope>NUCLEOTIDE SEQUENCE [LARGE SCALE GENOMIC DNA]</scope>
    <source>
        <strain evidence="17 18">NCTC12151</strain>
    </source>
</reference>
<dbReference type="SUPFAM" id="SSF56935">
    <property type="entry name" value="Porins"/>
    <property type="match status" value="1"/>
</dbReference>
<feature type="binding site" evidence="12">
    <location>
        <position position="211"/>
    </location>
    <ligand>
        <name>Ca(2+)</name>
        <dbReference type="ChEBI" id="CHEBI:29108"/>
        <label>2</label>
    </ligand>
</feature>
<evidence type="ECO:0000256" key="3">
    <source>
        <dbReference type="ARBA" id="ARBA00022452"/>
    </source>
</evidence>
<proteinExistence type="inferred from homology"/>
<dbReference type="PANTHER" id="PTHR30069">
    <property type="entry name" value="TONB-DEPENDENT OUTER MEMBRANE RECEPTOR"/>
    <property type="match status" value="1"/>
</dbReference>
<feature type="binding site" evidence="12">
    <location>
        <position position="248"/>
    </location>
    <ligand>
        <name>Ca(2+)</name>
        <dbReference type="ChEBI" id="CHEBI:29108"/>
        <label>2</label>
    </ligand>
</feature>
<evidence type="ECO:0000256" key="14">
    <source>
        <dbReference type="PROSITE-ProRule" id="PRU10144"/>
    </source>
</evidence>
<evidence type="ECO:0000256" key="12">
    <source>
        <dbReference type="HAMAP-Rule" id="MF_01531"/>
    </source>
</evidence>
<dbReference type="Gene3D" id="2.170.130.10">
    <property type="entry name" value="TonB-dependent receptor, plug domain"/>
    <property type="match status" value="1"/>
</dbReference>
<dbReference type="EMBL" id="LS483470">
    <property type="protein sequence ID" value="SQI43997.1"/>
    <property type="molecule type" value="Genomic_DNA"/>
</dbReference>
<feature type="short sequence motif" description="TonB C-terminal box" evidence="12 14">
    <location>
        <begin position="598"/>
        <end position="615"/>
    </location>
</feature>
<accession>A0A2X4UVV3</accession>
<dbReference type="InterPro" id="IPR037066">
    <property type="entry name" value="Plug_dom_sf"/>
</dbReference>
<comment type="similarity">
    <text evidence="12">Belongs to the TonB-dependent receptor family. BtuB (TC 1.B.14.3.1) subfamily.</text>
</comment>
<dbReference type="KEGG" id="lri:NCTC12151_03366"/>
<feature type="short sequence motif" description="TonB box" evidence="12">
    <location>
        <begin position="26"/>
        <end position="33"/>
    </location>
</feature>
<evidence type="ECO:0000256" key="1">
    <source>
        <dbReference type="ARBA" id="ARBA00004571"/>
    </source>
</evidence>
<dbReference type="Gene3D" id="2.40.170.20">
    <property type="entry name" value="TonB-dependent receptor, beta-barrel domain"/>
    <property type="match status" value="1"/>
</dbReference>
<dbReference type="GO" id="GO:0015420">
    <property type="term" value="F:ABC-type vitamin B12 transporter activity"/>
    <property type="evidence" value="ECO:0007669"/>
    <property type="project" value="InterPro"/>
</dbReference>
<feature type="binding site" evidence="12">
    <location>
        <position position="248"/>
    </location>
    <ligand>
        <name>Ca(2+)</name>
        <dbReference type="ChEBI" id="CHEBI:29108"/>
        <label>1</label>
    </ligand>
</feature>
<evidence type="ECO:0000313" key="17">
    <source>
        <dbReference type="EMBL" id="SQI43997.1"/>
    </source>
</evidence>
<feature type="binding site" evidence="12">
    <location>
        <position position="211"/>
    </location>
    <ligand>
        <name>Ca(2+)</name>
        <dbReference type="ChEBI" id="CHEBI:29108"/>
        <label>1</label>
    </ligand>
</feature>
<dbReference type="Proteomes" id="UP000249005">
    <property type="component" value="Chromosome 1"/>
</dbReference>
<feature type="binding site" evidence="12">
    <location>
        <position position="213"/>
    </location>
    <ligand>
        <name>Ca(2+)</name>
        <dbReference type="ChEBI" id="CHEBI:29108"/>
        <label>2</label>
    </ligand>
</feature>
<keyword evidence="9 12" id="KW-0626">Porin</keyword>
<dbReference type="NCBIfam" id="TIGR01779">
    <property type="entry name" value="TonB-B12"/>
    <property type="match status" value="1"/>
</dbReference>
<keyword evidence="4 12" id="KW-0812">Transmembrane</keyword>
<dbReference type="InterPro" id="IPR036942">
    <property type="entry name" value="Beta-barrel_TonB_sf"/>
</dbReference>
<feature type="signal peptide" evidence="12">
    <location>
        <begin position="1"/>
        <end position="21"/>
    </location>
</feature>
<keyword evidence="2 12" id="KW-0813">Transport</keyword>
<dbReference type="GO" id="GO:0046872">
    <property type="term" value="F:metal ion binding"/>
    <property type="evidence" value="ECO:0007669"/>
    <property type="project" value="UniProtKB-KW"/>
</dbReference>
<evidence type="ECO:0000256" key="8">
    <source>
        <dbReference type="ARBA" id="ARBA00023077"/>
    </source>
</evidence>
<dbReference type="Pfam" id="PF07715">
    <property type="entry name" value="Plug"/>
    <property type="match status" value="1"/>
</dbReference>
<dbReference type="NCBIfam" id="NF007926">
    <property type="entry name" value="PRK10641.1"/>
    <property type="match status" value="1"/>
</dbReference>
<feature type="domain" description="TonB-dependent receptor-like beta-barrel" evidence="15">
    <location>
        <begin position="225"/>
        <end position="589"/>
    </location>
</feature>
<dbReference type="GO" id="GO:0015288">
    <property type="term" value="F:porin activity"/>
    <property type="evidence" value="ECO:0007669"/>
    <property type="project" value="UniProtKB-KW"/>
</dbReference>
<feature type="binding site" evidence="12">
    <location>
        <position position="301"/>
    </location>
    <ligand>
        <name>cyanocob(III)alamin</name>
        <dbReference type="ChEBI" id="CHEBI:17439"/>
    </ligand>
</feature>
<feature type="binding site" evidence="12">
    <location>
        <position position="253"/>
    </location>
    <ligand>
        <name>Ca(2+)</name>
        <dbReference type="ChEBI" id="CHEBI:29108"/>
        <label>2</label>
    </ligand>
</feature>
<protein>
    <recommendedName>
        <fullName evidence="12">Vitamin B12 transporter BtuB</fullName>
    </recommendedName>
    <alternativeName>
        <fullName evidence="12">Cobalamin receptor</fullName>
    </alternativeName>
    <alternativeName>
        <fullName evidence="12">Outer membrane cobalamin translocator</fullName>
    </alternativeName>
</protein>
<dbReference type="InterPro" id="IPR012910">
    <property type="entry name" value="Plug_dom"/>
</dbReference>
<feature type="binding site" evidence="12">
    <location>
        <position position="199"/>
    </location>
    <ligand>
        <name>Ca(2+)</name>
        <dbReference type="ChEBI" id="CHEBI:29108"/>
        <label>1</label>
    </ligand>
</feature>
<dbReference type="FunFam" id="2.170.130.10:FF:000002">
    <property type="entry name" value="Vitamin B12 transporter BtuB"/>
    <property type="match status" value="1"/>
</dbReference>
<dbReference type="HAMAP" id="MF_01531">
    <property type="entry name" value="BtuB"/>
    <property type="match status" value="1"/>
</dbReference>
<evidence type="ECO:0000256" key="13">
    <source>
        <dbReference type="PROSITE-ProRule" id="PRU01360"/>
    </source>
</evidence>
<dbReference type="InterPro" id="IPR010917">
    <property type="entry name" value="TonB_rcpt_CS"/>
</dbReference>
<keyword evidence="6 12" id="KW-0106">Calcium</keyword>
<keyword evidence="7 12" id="KW-0406">Ion transport</keyword>
<evidence type="ECO:0000256" key="7">
    <source>
        <dbReference type="ARBA" id="ARBA00023065"/>
    </source>
</evidence>
<organism evidence="17 18">
    <name type="scientific">Leminorella richardii</name>
    <dbReference type="NCBI Taxonomy" id="158841"/>
    <lineage>
        <taxon>Bacteria</taxon>
        <taxon>Pseudomonadati</taxon>
        <taxon>Pseudomonadota</taxon>
        <taxon>Gammaproteobacteria</taxon>
        <taxon>Enterobacterales</taxon>
        <taxon>Budviciaceae</taxon>
        <taxon>Leminorella</taxon>
    </lineage>
</organism>
<feature type="binding site" evidence="12">
    <location>
        <position position="85"/>
    </location>
    <ligand>
        <name>cyanocob(III)alamin</name>
        <dbReference type="ChEBI" id="CHEBI:17439"/>
    </ligand>
</feature>
<dbReference type="InterPro" id="IPR000531">
    <property type="entry name" value="Beta-barrel_TonB"/>
</dbReference>